<comment type="similarity">
    <text evidence="1 3">Belongs to the class-III pyridoxal-phosphate-dependent aminotransferase family.</text>
</comment>
<evidence type="ECO:0000313" key="4">
    <source>
        <dbReference type="EMBL" id="GAA5226344.1"/>
    </source>
</evidence>
<dbReference type="InterPro" id="IPR015421">
    <property type="entry name" value="PyrdxlP-dep_Trfase_major"/>
</dbReference>
<reference evidence="5" key="1">
    <citation type="journal article" date="2019" name="Int. J. Syst. Evol. Microbiol.">
        <title>The Global Catalogue of Microorganisms (GCM) 10K type strain sequencing project: providing services to taxonomists for standard genome sequencing and annotation.</title>
        <authorList>
            <consortium name="The Broad Institute Genomics Platform"/>
            <consortium name="The Broad Institute Genome Sequencing Center for Infectious Disease"/>
            <person name="Wu L."/>
            <person name="Ma J."/>
        </authorList>
    </citation>
    <scope>NUCLEOTIDE SEQUENCE [LARGE SCALE GENOMIC DNA]</scope>
    <source>
        <strain evidence="5">JCM 18952</strain>
    </source>
</reference>
<keyword evidence="4" id="KW-0032">Aminotransferase</keyword>
<dbReference type="Gene3D" id="3.40.640.10">
    <property type="entry name" value="Type I PLP-dependent aspartate aminotransferase-like (Major domain)"/>
    <property type="match status" value="1"/>
</dbReference>
<evidence type="ECO:0000313" key="5">
    <source>
        <dbReference type="Proteomes" id="UP001501257"/>
    </source>
</evidence>
<dbReference type="GO" id="GO:0008483">
    <property type="term" value="F:transaminase activity"/>
    <property type="evidence" value="ECO:0007669"/>
    <property type="project" value="UniProtKB-KW"/>
</dbReference>
<dbReference type="PANTHER" id="PTHR43094">
    <property type="entry name" value="AMINOTRANSFERASE"/>
    <property type="match status" value="1"/>
</dbReference>
<dbReference type="PROSITE" id="PS00600">
    <property type="entry name" value="AA_TRANSFER_CLASS_3"/>
    <property type="match status" value="1"/>
</dbReference>
<dbReference type="InterPro" id="IPR005814">
    <property type="entry name" value="Aminotrans_3"/>
</dbReference>
<dbReference type="InterPro" id="IPR015424">
    <property type="entry name" value="PyrdxlP-dep_Trfase"/>
</dbReference>
<keyword evidence="2 3" id="KW-0663">Pyridoxal phosphate</keyword>
<evidence type="ECO:0000256" key="1">
    <source>
        <dbReference type="ARBA" id="ARBA00008954"/>
    </source>
</evidence>
<dbReference type="PANTHER" id="PTHR43094:SF1">
    <property type="entry name" value="AMINOTRANSFERASE CLASS-III"/>
    <property type="match status" value="1"/>
</dbReference>
<keyword evidence="4" id="KW-0808">Transferase</keyword>
<dbReference type="Pfam" id="PF00202">
    <property type="entry name" value="Aminotran_3"/>
    <property type="match status" value="1"/>
</dbReference>
<dbReference type="InterPro" id="IPR049704">
    <property type="entry name" value="Aminotrans_3_PPA_site"/>
</dbReference>
<dbReference type="Gene3D" id="3.90.1150.10">
    <property type="entry name" value="Aspartate Aminotransferase, domain 1"/>
    <property type="match status" value="1"/>
</dbReference>
<dbReference type="InterPro" id="IPR015422">
    <property type="entry name" value="PyrdxlP-dep_Trfase_small"/>
</dbReference>
<dbReference type="SUPFAM" id="SSF53383">
    <property type="entry name" value="PLP-dependent transferases"/>
    <property type="match status" value="1"/>
</dbReference>
<accession>A0ABP9TMM2</accession>
<organism evidence="4 5">
    <name type="scientific">Paeniglutamicibacter antarcticus</name>
    <dbReference type="NCBI Taxonomy" id="494023"/>
    <lineage>
        <taxon>Bacteria</taxon>
        <taxon>Bacillati</taxon>
        <taxon>Actinomycetota</taxon>
        <taxon>Actinomycetes</taxon>
        <taxon>Micrococcales</taxon>
        <taxon>Micrococcaceae</taxon>
        <taxon>Paeniglutamicibacter</taxon>
    </lineage>
</organism>
<dbReference type="RefSeq" id="WP_210102079.1">
    <property type="nucleotide sequence ID" value="NZ_BAABLK010000016.1"/>
</dbReference>
<dbReference type="NCBIfam" id="NF005102">
    <property type="entry name" value="PRK06541.1"/>
    <property type="match status" value="1"/>
</dbReference>
<dbReference type="CDD" id="cd00610">
    <property type="entry name" value="OAT_like"/>
    <property type="match status" value="1"/>
</dbReference>
<sequence>MTNSDIRNRAQRHLYPHFTTGQVWNDPNLPIIVRGEGSYLFDEDGNKFLDGLAGLFCANIGHGRKDIPAAAYEQMSKLAFWTNWGSAHPAAVDAATAIAEQAPGDLDVVFFVNSGSEAVESAIKFARQYHRGEGEPERTKIIARHMAYHGTTLGALAVTGIPAYKEAFGPLMPGVFHVPNTLGEVIPEGGSAADLPSIQAIREVIAREGAHTIAALFAEPVQNSRGALVPPPGYWQELRSICDEHGILLVADEVITGFGRLGEWFGSIKYGVVPDMITFAKGATSGYAPLGGVIIRKPLADGMLASPQAGVFTHGATWGGHPVSTAVAVANLKALKEENVVGNVRSLEPYFQNGLDSIVSAHSSIKEYRGAGFFYSIELMGNRETGRELTADESKALLGQVMPQAMREVNLITRPDNRGATMLVLSPPLVADQDVLDDLLHKVDHVMGAVDSFLKAPAALASASA</sequence>
<evidence type="ECO:0000256" key="3">
    <source>
        <dbReference type="RuleBase" id="RU003560"/>
    </source>
</evidence>
<evidence type="ECO:0000256" key="2">
    <source>
        <dbReference type="ARBA" id="ARBA00022898"/>
    </source>
</evidence>
<dbReference type="Proteomes" id="UP001501257">
    <property type="component" value="Unassembled WGS sequence"/>
</dbReference>
<gene>
    <name evidence="4" type="ORF">GCM10025778_08750</name>
</gene>
<comment type="caution">
    <text evidence="4">The sequence shown here is derived from an EMBL/GenBank/DDBJ whole genome shotgun (WGS) entry which is preliminary data.</text>
</comment>
<name>A0ABP9TMM2_9MICC</name>
<dbReference type="EMBL" id="BAABLK010000016">
    <property type="protein sequence ID" value="GAA5226344.1"/>
    <property type="molecule type" value="Genomic_DNA"/>
</dbReference>
<keyword evidence="5" id="KW-1185">Reference proteome</keyword>
<protein>
    <submittedName>
        <fullName evidence="4">Aspartate aminotransferase family protein</fullName>
    </submittedName>
</protein>
<proteinExistence type="inferred from homology"/>